<dbReference type="KEGG" id="rsi:Runsl_3641"/>
<dbReference type="AlphaFoldDB" id="A0A7U3ZMM7"/>
<dbReference type="Pfam" id="PF13407">
    <property type="entry name" value="Peripla_BP_4"/>
    <property type="match status" value="1"/>
</dbReference>
<keyword evidence="2" id="KW-1003">Cell membrane</keyword>
<feature type="transmembrane region" description="Helical" evidence="6">
    <location>
        <begin position="88"/>
        <end position="110"/>
    </location>
</feature>
<dbReference type="Proteomes" id="UP000000493">
    <property type="component" value="Chromosome"/>
</dbReference>
<reference evidence="8 9" key="2">
    <citation type="journal article" date="2012" name="Stand. Genomic Sci.">
        <title>Complete genome sequence of the aquatic bacterium Runella slithyformis type strain (LSU 4(T)).</title>
        <authorList>
            <person name="Copeland A."/>
            <person name="Zhang X."/>
            <person name="Misra M."/>
            <person name="Lapidus A."/>
            <person name="Nolan M."/>
            <person name="Lucas S."/>
            <person name="Deshpande S."/>
            <person name="Cheng J.F."/>
            <person name="Tapia R."/>
            <person name="Goodwin L.A."/>
            <person name="Pitluck S."/>
            <person name="Liolios K."/>
            <person name="Pagani I."/>
            <person name="Ivanova N."/>
            <person name="Mikhailova N."/>
            <person name="Pati A."/>
            <person name="Chen A."/>
            <person name="Palaniappan K."/>
            <person name="Land M."/>
            <person name="Hauser L."/>
            <person name="Pan C."/>
            <person name="Jeffries C.D."/>
            <person name="Detter J.C."/>
            <person name="Brambilla E.M."/>
            <person name="Rohde M."/>
            <person name="Djao O.D."/>
            <person name="Goker M."/>
            <person name="Sikorski J."/>
            <person name="Tindall B.J."/>
            <person name="Woyke T."/>
            <person name="Bristow J."/>
            <person name="Eisen J.A."/>
            <person name="Markowitz V."/>
            <person name="Hugenholtz P."/>
            <person name="Kyrpides N.C."/>
            <person name="Klenk H.P."/>
            <person name="Mavromatis K."/>
        </authorList>
    </citation>
    <scope>NUCLEOTIDE SEQUENCE [LARGE SCALE GENOMIC DNA]</scope>
    <source>
        <strain evidence="9">ATCC 29530 / DSM 19594 / LMG 11500 / NCIMB 11436 / LSU 4</strain>
    </source>
</reference>
<sequence>MKYLQDRIFTLSVLIVLVCIGASMAFPQQFPTFENFSQILLNVSIETIVAVGMMVLMITGVFDLSVGSVVALSGGLAAYLMVNMGISMPVAVLAGVLASLAVGWVNGYFIAKVGINPLIQTLATMGMVRGLALMIAGAGIQNLPYEFIYIGQSKLLKIQSPVWWMLAVVLIFHLLTTRTVFFRRYYYIGGNEKAADLSGIRVRKMKHYAFILSALLAGIAGILIASRLGSAIASIGKGMELRVITAVILGGASLAGGQGRIVGALLGTVFMGIISNVMVLSRVSGYWQEIILGAILIVAIWFDIVLKGPLMQQRLRSKGGVLKKVLILFPLWVAGGWALSSCEGPPRDTTAAESTAVNEADYAMTEATADEEYVMVTAATSLPLFVTHDQAAFRAWGKARGVKVSIVGPTDWNVPAQIEAIEQVIATKPAGMLINGTDLGIANAINKAVEAGIPTVVYDSEIPSKRHCFLGSDWYQMGLKQGEAIVKLANGKKGKVACVGILGQSNQEEGFRGLQEALKKHPNLQFLGKFETHNSTEETARVTSDLISSYPDLVAIAGFTSETGPGIGLGIKEMNRVGKVIGTNVDAGPILLKLLKEGVLQLLVEQKRETFVWYGAQFLFDMVHNVNAFPKNYIQAGSHALPYSVNTGIIEINKDNVDNFIK</sequence>
<dbReference type="SUPFAM" id="SSF53822">
    <property type="entry name" value="Periplasmic binding protein-like I"/>
    <property type="match status" value="1"/>
</dbReference>
<dbReference type="PANTHER" id="PTHR32196:SF72">
    <property type="entry name" value="RIBOSE IMPORT PERMEASE PROTEIN RBSC"/>
    <property type="match status" value="1"/>
</dbReference>
<dbReference type="GO" id="GO:0022857">
    <property type="term" value="F:transmembrane transporter activity"/>
    <property type="evidence" value="ECO:0007669"/>
    <property type="project" value="InterPro"/>
</dbReference>
<protein>
    <submittedName>
        <fullName evidence="8">ABC-type transporter, integral membrane subunit</fullName>
    </submittedName>
</protein>
<feature type="transmembrane region" description="Helical" evidence="6">
    <location>
        <begin position="261"/>
        <end position="280"/>
    </location>
</feature>
<evidence type="ECO:0000256" key="4">
    <source>
        <dbReference type="ARBA" id="ARBA00022989"/>
    </source>
</evidence>
<evidence type="ECO:0000313" key="9">
    <source>
        <dbReference type="Proteomes" id="UP000000493"/>
    </source>
</evidence>
<dbReference type="InterPro" id="IPR001851">
    <property type="entry name" value="ABC_transp_permease"/>
</dbReference>
<keyword evidence="3 6" id="KW-0812">Transmembrane</keyword>
<feature type="domain" description="Periplasmic binding protein" evidence="7">
    <location>
        <begin position="375"/>
        <end position="621"/>
    </location>
</feature>
<keyword evidence="4 6" id="KW-1133">Transmembrane helix</keyword>
<evidence type="ECO:0000256" key="1">
    <source>
        <dbReference type="ARBA" id="ARBA00004651"/>
    </source>
</evidence>
<gene>
    <name evidence="8" type="ordered locus">Runsl_3641</name>
</gene>
<dbReference type="PANTHER" id="PTHR32196">
    <property type="entry name" value="ABC TRANSPORTER PERMEASE PROTEIN YPHD-RELATED-RELATED"/>
    <property type="match status" value="1"/>
</dbReference>
<evidence type="ECO:0000256" key="2">
    <source>
        <dbReference type="ARBA" id="ARBA00022475"/>
    </source>
</evidence>
<dbReference type="RefSeq" id="WP_013929302.1">
    <property type="nucleotide sequence ID" value="NC_015703.1"/>
</dbReference>
<evidence type="ECO:0000256" key="5">
    <source>
        <dbReference type="ARBA" id="ARBA00023136"/>
    </source>
</evidence>
<evidence type="ECO:0000256" key="6">
    <source>
        <dbReference type="SAM" id="Phobius"/>
    </source>
</evidence>
<keyword evidence="5 6" id="KW-0472">Membrane</keyword>
<dbReference type="GO" id="GO:0005886">
    <property type="term" value="C:plasma membrane"/>
    <property type="evidence" value="ECO:0007669"/>
    <property type="project" value="UniProtKB-SubCell"/>
</dbReference>
<dbReference type="Gene3D" id="3.40.50.2300">
    <property type="match status" value="2"/>
</dbReference>
<accession>A0A7U3ZMM7</accession>
<feature type="transmembrane region" description="Helical" evidence="6">
    <location>
        <begin position="163"/>
        <end position="186"/>
    </location>
</feature>
<evidence type="ECO:0000256" key="3">
    <source>
        <dbReference type="ARBA" id="ARBA00022692"/>
    </source>
</evidence>
<evidence type="ECO:0000259" key="7">
    <source>
        <dbReference type="Pfam" id="PF13407"/>
    </source>
</evidence>
<feature type="transmembrane region" description="Helical" evidence="6">
    <location>
        <begin position="64"/>
        <end position="82"/>
    </location>
</feature>
<organism evidence="8 9">
    <name type="scientific">Runella slithyformis (strain ATCC 29530 / DSM 19594 / LMG 11500 / NCIMB 11436 / LSU 4)</name>
    <dbReference type="NCBI Taxonomy" id="761193"/>
    <lineage>
        <taxon>Bacteria</taxon>
        <taxon>Pseudomonadati</taxon>
        <taxon>Bacteroidota</taxon>
        <taxon>Cytophagia</taxon>
        <taxon>Cytophagales</taxon>
        <taxon>Spirosomataceae</taxon>
        <taxon>Runella</taxon>
    </lineage>
</organism>
<comment type="subcellular location">
    <subcellularLocation>
        <location evidence="1">Cell membrane</location>
        <topology evidence="1">Multi-pass membrane protein</topology>
    </subcellularLocation>
</comment>
<dbReference type="Pfam" id="PF02653">
    <property type="entry name" value="BPD_transp_2"/>
    <property type="match status" value="1"/>
</dbReference>
<proteinExistence type="predicted"/>
<name>A0A7U3ZMM7_RUNSL</name>
<feature type="transmembrane region" description="Helical" evidence="6">
    <location>
        <begin position="37"/>
        <end position="57"/>
    </location>
</feature>
<feature type="transmembrane region" description="Helical" evidence="6">
    <location>
        <begin position="207"/>
        <end position="225"/>
    </location>
</feature>
<dbReference type="InterPro" id="IPR025997">
    <property type="entry name" value="SBP_2_dom"/>
</dbReference>
<dbReference type="InterPro" id="IPR028082">
    <property type="entry name" value="Peripla_BP_I"/>
</dbReference>
<feature type="transmembrane region" description="Helical" evidence="6">
    <location>
        <begin position="122"/>
        <end position="143"/>
    </location>
</feature>
<feature type="transmembrane region" description="Helical" evidence="6">
    <location>
        <begin position="286"/>
        <end position="306"/>
    </location>
</feature>
<evidence type="ECO:0000313" key="8">
    <source>
        <dbReference type="EMBL" id="AEI49999.1"/>
    </source>
</evidence>
<reference evidence="9" key="1">
    <citation type="submission" date="2011-06" db="EMBL/GenBank/DDBJ databases">
        <title>The complete genome of chromosome of Runella slithyformis DSM 19594.</title>
        <authorList>
            <consortium name="US DOE Joint Genome Institute (JGI-PGF)"/>
            <person name="Lucas S."/>
            <person name="Han J."/>
            <person name="Lapidus A."/>
            <person name="Bruce D."/>
            <person name="Goodwin L."/>
            <person name="Pitluck S."/>
            <person name="Peters L."/>
            <person name="Kyrpides N."/>
            <person name="Mavromatis K."/>
            <person name="Ivanova N."/>
            <person name="Ovchinnikova G."/>
            <person name="Zhang X."/>
            <person name="Misra M."/>
            <person name="Detter J.C."/>
            <person name="Tapia R."/>
            <person name="Han C."/>
            <person name="Land M."/>
            <person name="Hauser L."/>
            <person name="Markowitz V."/>
            <person name="Cheng J.-F."/>
            <person name="Hugenholtz P."/>
            <person name="Woyke T."/>
            <person name="Wu D."/>
            <person name="Tindall B."/>
            <person name="Faehrich R."/>
            <person name="Brambilla E."/>
            <person name="Klenk H.-P."/>
            <person name="Eisen J.A."/>
        </authorList>
    </citation>
    <scope>NUCLEOTIDE SEQUENCE [LARGE SCALE GENOMIC DNA]</scope>
    <source>
        <strain evidence="9">ATCC 29530 / DSM 19594 / LMG 11500 / NCIMB 11436 / LSU 4</strain>
    </source>
</reference>
<dbReference type="CDD" id="cd06579">
    <property type="entry name" value="TM_PBP1_transp_AraH_like"/>
    <property type="match status" value="1"/>
</dbReference>
<dbReference type="EMBL" id="CP002859">
    <property type="protein sequence ID" value="AEI49999.1"/>
    <property type="molecule type" value="Genomic_DNA"/>
</dbReference>
<keyword evidence="9" id="KW-1185">Reference proteome</keyword>